<dbReference type="Gene3D" id="3.20.20.140">
    <property type="entry name" value="Metal-dependent hydrolases"/>
    <property type="match status" value="1"/>
</dbReference>
<proteinExistence type="predicted"/>
<dbReference type="GO" id="GO:0005829">
    <property type="term" value="C:cytosol"/>
    <property type="evidence" value="ECO:0007669"/>
    <property type="project" value="TreeGrafter"/>
</dbReference>
<dbReference type="InterPro" id="IPR001130">
    <property type="entry name" value="TatD-like"/>
</dbReference>
<evidence type="ECO:0000313" key="2">
    <source>
        <dbReference type="EMBL" id="BBH50578.1"/>
    </source>
</evidence>
<dbReference type="CDD" id="cd01310">
    <property type="entry name" value="TatD_DNAse"/>
    <property type="match status" value="1"/>
</dbReference>
<sequence>MLRSHDPALAVARAAIAGVRLLVVPIDPVGDCGLDPTDDMPSRTPAELIAFLDEAHRIAGELLGEFAEAGLVPPEFSGWELLGGATPDMPLDLRFVAGVHPYGAPAFNEACEARMRELLSAERCVGVGEIGLDYGPYNEVEPDCQLDVFRRQLLMAHELGLPVELHIRDAADDAHATAHAQAAALLAEVGVPPAGCDVHCFTSGPEVLSPFVELGCTVAFGGAATFNKSDDIRDAAAACPLAQIVTETDSPYMAPVPVRGEECEPAMVAFTARCLADVRDEAGVSTPDETYASLWNNARRLFSL</sequence>
<keyword evidence="1" id="KW-0378">Hydrolase</keyword>
<name>A0A3G9JYQ6_9ACTN</name>
<dbReference type="Proteomes" id="UP000273154">
    <property type="component" value="Chromosome"/>
</dbReference>
<dbReference type="PANTHER" id="PTHR46124:SF2">
    <property type="entry name" value="D-AMINOACYL-TRNA DEACYLASE"/>
    <property type="match status" value="1"/>
</dbReference>
<keyword evidence="3" id="KW-1185">Reference proteome</keyword>
<evidence type="ECO:0000313" key="3">
    <source>
        <dbReference type="Proteomes" id="UP000273154"/>
    </source>
</evidence>
<dbReference type="AlphaFoldDB" id="A0A3G9JYQ6"/>
<dbReference type="SUPFAM" id="SSF51556">
    <property type="entry name" value="Metallo-dependent hydrolases"/>
    <property type="match status" value="1"/>
</dbReference>
<gene>
    <name evidence="2" type="ORF">Pcatena_11650</name>
</gene>
<dbReference type="InterPro" id="IPR018228">
    <property type="entry name" value="DNase_TatD-rel_CS"/>
</dbReference>
<dbReference type="Pfam" id="PF01026">
    <property type="entry name" value="TatD_DNase"/>
    <property type="match status" value="1"/>
</dbReference>
<dbReference type="PANTHER" id="PTHR46124">
    <property type="entry name" value="D-AMINOACYL-TRNA DEACYLASE"/>
    <property type="match status" value="1"/>
</dbReference>
<reference evidence="3" key="1">
    <citation type="submission" date="2018-11" db="EMBL/GenBank/DDBJ databases">
        <title>Comparative genomics of Parolsenella catena and Libanicoccus massiliensis: Reclassification of Libanicoccus massiliensis as Parolsenella massiliensis comb. nov.</title>
        <authorList>
            <person name="Sakamoto M."/>
            <person name="Ikeyama N."/>
            <person name="Murakami T."/>
            <person name="Mori H."/>
            <person name="Yuki M."/>
            <person name="Ohkuma M."/>
        </authorList>
    </citation>
    <scope>NUCLEOTIDE SEQUENCE [LARGE SCALE GENOMIC DNA]</scope>
    <source>
        <strain evidence="3">JCM 31932</strain>
    </source>
</reference>
<evidence type="ECO:0000256" key="1">
    <source>
        <dbReference type="ARBA" id="ARBA00022801"/>
    </source>
</evidence>
<organism evidence="2 3">
    <name type="scientific">Parolsenella catena</name>
    <dbReference type="NCBI Taxonomy" id="2003188"/>
    <lineage>
        <taxon>Bacteria</taxon>
        <taxon>Bacillati</taxon>
        <taxon>Actinomycetota</taxon>
        <taxon>Coriobacteriia</taxon>
        <taxon>Coriobacteriales</taxon>
        <taxon>Atopobiaceae</taxon>
        <taxon>Parolsenella</taxon>
    </lineage>
</organism>
<dbReference type="GO" id="GO:0016788">
    <property type="term" value="F:hydrolase activity, acting on ester bonds"/>
    <property type="evidence" value="ECO:0007669"/>
    <property type="project" value="InterPro"/>
</dbReference>
<dbReference type="InterPro" id="IPR032466">
    <property type="entry name" value="Metal_Hydrolase"/>
</dbReference>
<dbReference type="EMBL" id="AP019367">
    <property type="protein sequence ID" value="BBH50578.1"/>
    <property type="molecule type" value="Genomic_DNA"/>
</dbReference>
<protein>
    <recommendedName>
        <fullName evidence="4">TatD family hydrolase</fullName>
    </recommendedName>
</protein>
<accession>A0A3G9JYQ6</accession>
<dbReference type="KEGG" id="pcat:Pcatena_11650"/>
<evidence type="ECO:0008006" key="4">
    <source>
        <dbReference type="Google" id="ProtNLM"/>
    </source>
</evidence>
<dbReference type="PROSITE" id="PS01090">
    <property type="entry name" value="TATD_2"/>
    <property type="match status" value="1"/>
</dbReference>